<evidence type="ECO:0000256" key="3">
    <source>
        <dbReference type="ARBA" id="ARBA00023125"/>
    </source>
</evidence>
<dbReference type="Gene3D" id="1.10.443.10">
    <property type="entry name" value="Intergrase catalytic core"/>
    <property type="match status" value="1"/>
</dbReference>
<organism evidence="6 7">
    <name type="scientific">Shewanella schlegeliana</name>
    <dbReference type="NCBI Taxonomy" id="190308"/>
    <lineage>
        <taxon>Bacteria</taxon>
        <taxon>Pseudomonadati</taxon>
        <taxon>Pseudomonadota</taxon>
        <taxon>Gammaproteobacteria</taxon>
        <taxon>Alteromonadales</taxon>
        <taxon>Shewanellaceae</taxon>
        <taxon>Shewanella</taxon>
    </lineage>
</organism>
<reference evidence="6 7" key="1">
    <citation type="submission" date="2021-01" db="EMBL/GenBank/DDBJ databases">
        <title>Genome sequence of Shewanella schlegeliana JCM 11561.</title>
        <authorList>
            <person name="Zhang H."/>
            <person name="Li C."/>
        </authorList>
    </citation>
    <scope>NUCLEOTIDE SEQUENCE [LARGE SCALE GENOMIC DNA]</scope>
    <source>
        <strain evidence="6 7">JCM 11561</strain>
    </source>
</reference>
<keyword evidence="3" id="KW-0238">DNA-binding</keyword>
<keyword evidence="7" id="KW-1185">Reference proteome</keyword>
<dbReference type="PROSITE" id="PS51898">
    <property type="entry name" value="TYR_RECOMBINASE"/>
    <property type="match status" value="1"/>
</dbReference>
<dbReference type="CDD" id="cd00796">
    <property type="entry name" value="INT_Rci_Hp1_C"/>
    <property type="match status" value="1"/>
</dbReference>
<evidence type="ECO:0000313" key="7">
    <source>
        <dbReference type="Proteomes" id="UP000604898"/>
    </source>
</evidence>
<dbReference type="SUPFAM" id="SSF56349">
    <property type="entry name" value="DNA breaking-rejoining enzymes"/>
    <property type="match status" value="1"/>
</dbReference>
<comment type="caution">
    <text evidence="6">The sequence shown here is derived from an EMBL/GenBank/DDBJ whole genome shotgun (WGS) entry which is preliminary data.</text>
</comment>
<evidence type="ECO:0000256" key="4">
    <source>
        <dbReference type="ARBA" id="ARBA00023172"/>
    </source>
</evidence>
<evidence type="ECO:0000256" key="2">
    <source>
        <dbReference type="ARBA" id="ARBA00022908"/>
    </source>
</evidence>
<dbReference type="Proteomes" id="UP000604898">
    <property type="component" value="Unassembled WGS sequence"/>
</dbReference>
<accession>A0ABS1SW90</accession>
<keyword evidence="4" id="KW-0233">DNA recombination</keyword>
<gene>
    <name evidence="6" type="ORF">JMA39_06630</name>
</gene>
<name>A0ABS1SW90_9GAMM</name>
<evidence type="ECO:0000259" key="5">
    <source>
        <dbReference type="PROSITE" id="PS51898"/>
    </source>
</evidence>
<dbReference type="InterPro" id="IPR002104">
    <property type="entry name" value="Integrase_catalytic"/>
</dbReference>
<dbReference type="PANTHER" id="PTHR30349:SF41">
    <property type="entry name" value="INTEGRASE_RECOMBINASE PROTEIN MJ0367-RELATED"/>
    <property type="match status" value="1"/>
</dbReference>
<evidence type="ECO:0000256" key="1">
    <source>
        <dbReference type="ARBA" id="ARBA00008857"/>
    </source>
</evidence>
<sequence>MGSVHISPCKTKIGVSYKTTYKSAKKDPVKGSFSRTFGTKQEAEQFSHKLKQKIKNNDFSFMKKIPKFITVREGLFNYLEYVANTEELILPKNMPTILNRFSETSLAELPIDLITAKDVSDAIRQINEEFDLAPSTLSTYISHLSTAFNDANTLLNLNFNLDSLSIARKTLQRHKIIGSSNVRDRTMSEEEFIKIMSYYNEMEQRGRSKIPMADIIWFALYTCMRLSEICGKIKQHHFDESTNTLSIHDRKNPRNHKKITKIMLNEVTASIIKKMPKGLPEDPIFPFNPQSVSTSWAKATSELGIPDLHFHDLRACGSSHLFQLGMDIFTLSKLTGHSSAEMLLKRYLRGIPVQLPSQAFLATPVHRAA</sequence>
<dbReference type="InterPro" id="IPR013762">
    <property type="entry name" value="Integrase-like_cat_sf"/>
</dbReference>
<dbReference type="PANTHER" id="PTHR30349">
    <property type="entry name" value="PHAGE INTEGRASE-RELATED"/>
    <property type="match status" value="1"/>
</dbReference>
<evidence type="ECO:0000313" key="6">
    <source>
        <dbReference type="EMBL" id="MBL4912810.1"/>
    </source>
</evidence>
<dbReference type="Pfam" id="PF00589">
    <property type="entry name" value="Phage_integrase"/>
    <property type="match status" value="1"/>
</dbReference>
<dbReference type="RefSeq" id="WP_202721045.1">
    <property type="nucleotide sequence ID" value="NZ_JAESVD010000003.1"/>
</dbReference>
<keyword evidence="2" id="KW-0229">DNA integration</keyword>
<dbReference type="InterPro" id="IPR011010">
    <property type="entry name" value="DNA_brk_join_enz"/>
</dbReference>
<dbReference type="InterPro" id="IPR050090">
    <property type="entry name" value="Tyrosine_recombinase_XerCD"/>
</dbReference>
<proteinExistence type="inferred from homology"/>
<protein>
    <submittedName>
        <fullName evidence="6">Site-specific integrase</fullName>
    </submittedName>
</protein>
<feature type="domain" description="Tyr recombinase" evidence="5">
    <location>
        <begin position="182"/>
        <end position="360"/>
    </location>
</feature>
<dbReference type="EMBL" id="JAESVD010000003">
    <property type="protein sequence ID" value="MBL4912810.1"/>
    <property type="molecule type" value="Genomic_DNA"/>
</dbReference>
<comment type="similarity">
    <text evidence="1">Belongs to the 'phage' integrase family.</text>
</comment>